<name>A0A1T5AZ41_9BACT</name>
<feature type="transmembrane region" description="Helical" evidence="1">
    <location>
        <begin position="35"/>
        <end position="53"/>
    </location>
</feature>
<accession>A0A1T5AZ41</accession>
<proteinExistence type="predicted"/>
<dbReference type="EMBL" id="FUYQ01000005">
    <property type="protein sequence ID" value="SKB40234.1"/>
    <property type="molecule type" value="Genomic_DNA"/>
</dbReference>
<dbReference type="InterPro" id="IPR004843">
    <property type="entry name" value="Calcineurin-like_PHP"/>
</dbReference>
<evidence type="ECO:0000259" key="2">
    <source>
        <dbReference type="Pfam" id="PF00149"/>
    </source>
</evidence>
<organism evidence="3 4">
    <name type="scientific">Parabacteroides chartae</name>
    <dbReference type="NCBI Taxonomy" id="1037355"/>
    <lineage>
        <taxon>Bacteria</taxon>
        <taxon>Pseudomonadati</taxon>
        <taxon>Bacteroidota</taxon>
        <taxon>Bacteroidia</taxon>
        <taxon>Bacteroidales</taxon>
        <taxon>Tannerellaceae</taxon>
        <taxon>Parabacteroides</taxon>
    </lineage>
</organism>
<protein>
    <recommendedName>
        <fullName evidence="2">Calcineurin-like phosphoesterase domain-containing protein</fullName>
    </recommendedName>
</protein>
<dbReference type="SUPFAM" id="SSF56300">
    <property type="entry name" value="Metallo-dependent phosphatases"/>
    <property type="match status" value="1"/>
</dbReference>
<dbReference type="RefSeq" id="WP_079682611.1">
    <property type="nucleotide sequence ID" value="NZ_FUYQ01000005.1"/>
</dbReference>
<dbReference type="InterPro" id="IPR051158">
    <property type="entry name" value="Metallophosphoesterase_sf"/>
</dbReference>
<keyword evidence="1" id="KW-1133">Transmembrane helix</keyword>
<feature type="domain" description="Calcineurin-like phosphoesterase" evidence="2">
    <location>
        <begin position="155"/>
        <end position="317"/>
    </location>
</feature>
<keyword evidence="4" id="KW-1185">Reference proteome</keyword>
<dbReference type="PANTHER" id="PTHR31302">
    <property type="entry name" value="TRANSMEMBRANE PROTEIN WITH METALLOPHOSPHOESTERASE DOMAIN-RELATED"/>
    <property type="match status" value="1"/>
</dbReference>
<dbReference type="Gene3D" id="3.60.21.10">
    <property type="match status" value="1"/>
</dbReference>
<keyword evidence="1" id="KW-0812">Transmembrane</keyword>
<dbReference type="GO" id="GO:0016787">
    <property type="term" value="F:hydrolase activity"/>
    <property type="evidence" value="ECO:0007669"/>
    <property type="project" value="InterPro"/>
</dbReference>
<sequence length="374" mass="42749">MKVFIQAIVGQLLLSSYIFIRGYQAIPPTKKWRIPFTLFFILEISLYLTGFFFRKSLPDSIFIPIMQICNTWYIASLYLTMSLLVLELIRFLNRYIPLIPQVIKKNYAKTKLILFFTIIAGVTALMFKAYHTVTHPVVRHVSITLPKKGSTRDSLKIVMMSDLHIGETINRSLVHKYVAMANEQKADMAVLVGDIMDYESRIAVNQKVEEELRQIHAPLGTYIVLGNHEYRANINAKHKWLLQTGGTLLIDSVAKPDSTFYLVGRDDLVNKKRKPLHSLTKDLDPDLPVIVLDHQPLAFNEMVMNKADLGLHGHTHNGQFWPYPLIMKLIFECPYGYYKKGDTQFYVSSGIGCAGPPYRVGTVSELVVLHITFR</sequence>
<evidence type="ECO:0000313" key="4">
    <source>
        <dbReference type="Proteomes" id="UP000190852"/>
    </source>
</evidence>
<keyword evidence="1" id="KW-0472">Membrane</keyword>
<dbReference type="Proteomes" id="UP000190852">
    <property type="component" value="Unassembled WGS sequence"/>
</dbReference>
<dbReference type="PANTHER" id="PTHR31302:SF0">
    <property type="entry name" value="TRANSMEMBRANE PROTEIN WITH METALLOPHOSPHOESTERASE DOMAIN"/>
    <property type="match status" value="1"/>
</dbReference>
<dbReference type="InterPro" id="IPR029052">
    <property type="entry name" value="Metallo-depent_PP-like"/>
</dbReference>
<reference evidence="4" key="1">
    <citation type="submission" date="2017-02" db="EMBL/GenBank/DDBJ databases">
        <authorList>
            <person name="Varghese N."/>
            <person name="Submissions S."/>
        </authorList>
    </citation>
    <scope>NUCLEOTIDE SEQUENCE [LARGE SCALE GENOMIC DNA]</scope>
    <source>
        <strain evidence="4">DSM 24967</strain>
    </source>
</reference>
<evidence type="ECO:0000256" key="1">
    <source>
        <dbReference type="SAM" id="Phobius"/>
    </source>
</evidence>
<evidence type="ECO:0000313" key="3">
    <source>
        <dbReference type="EMBL" id="SKB40234.1"/>
    </source>
</evidence>
<feature type="transmembrane region" description="Helical" evidence="1">
    <location>
        <begin position="112"/>
        <end position="130"/>
    </location>
</feature>
<feature type="transmembrane region" description="Helical" evidence="1">
    <location>
        <begin position="6"/>
        <end position="23"/>
    </location>
</feature>
<dbReference type="AlphaFoldDB" id="A0A1T5AZ41"/>
<dbReference type="Pfam" id="PF00149">
    <property type="entry name" value="Metallophos"/>
    <property type="match status" value="1"/>
</dbReference>
<gene>
    <name evidence="3" type="ORF">SAMN05660349_00928</name>
</gene>
<feature type="transmembrane region" description="Helical" evidence="1">
    <location>
        <begin position="73"/>
        <end position="92"/>
    </location>
</feature>